<feature type="region of interest" description="Disordered" evidence="1">
    <location>
        <begin position="1"/>
        <end position="25"/>
    </location>
</feature>
<organism evidence="2 3">
    <name type="scientific">Dryococelus australis</name>
    <dbReference type="NCBI Taxonomy" id="614101"/>
    <lineage>
        <taxon>Eukaryota</taxon>
        <taxon>Metazoa</taxon>
        <taxon>Ecdysozoa</taxon>
        <taxon>Arthropoda</taxon>
        <taxon>Hexapoda</taxon>
        <taxon>Insecta</taxon>
        <taxon>Pterygota</taxon>
        <taxon>Neoptera</taxon>
        <taxon>Polyneoptera</taxon>
        <taxon>Phasmatodea</taxon>
        <taxon>Verophasmatodea</taxon>
        <taxon>Anareolatae</taxon>
        <taxon>Phasmatidae</taxon>
        <taxon>Eurycanthinae</taxon>
        <taxon>Dryococelus</taxon>
    </lineage>
</organism>
<name>A0ABQ9G2G8_9NEOP</name>
<feature type="region of interest" description="Disordered" evidence="1">
    <location>
        <begin position="216"/>
        <end position="237"/>
    </location>
</feature>
<proteinExistence type="predicted"/>
<feature type="region of interest" description="Disordered" evidence="1">
    <location>
        <begin position="783"/>
        <end position="803"/>
    </location>
</feature>
<feature type="compositionally biased region" description="Basic and acidic residues" evidence="1">
    <location>
        <begin position="110"/>
        <end position="119"/>
    </location>
</feature>
<protein>
    <submittedName>
        <fullName evidence="2">Uncharacterized protein</fullName>
    </submittedName>
</protein>
<feature type="region of interest" description="Disordered" evidence="1">
    <location>
        <begin position="575"/>
        <end position="598"/>
    </location>
</feature>
<gene>
    <name evidence="2" type="ORF">PR048_032539</name>
</gene>
<evidence type="ECO:0000313" key="3">
    <source>
        <dbReference type="Proteomes" id="UP001159363"/>
    </source>
</evidence>
<keyword evidence="3" id="KW-1185">Reference proteome</keyword>
<evidence type="ECO:0000313" key="2">
    <source>
        <dbReference type="EMBL" id="KAJ8866678.1"/>
    </source>
</evidence>
<evidence type="ECO:0000256" key="1">
    <source>
        <dbReference type="SAM" id="MobiDB-lite"/>
    </source>
</evidence>
<feature type="compositionally biased region" description="Basic and acidic residues" evidence="1">
    <location>
        <begin position="578"/>
        <end position="594"/>
    </location>
</feature>
<feature type="compositionally biased region" description="Polar residues" evidence="1">
    <location>
        <begin position="430"/>
        <end position="449"/>
    </location>
</feature>
<comment type="caution">
    <text evidence="2">The sequence shown here is derived from an EMBL/GenBank/DDBJ whole genome shotgun (WGS) entry which is preliminary data.</text>
</comment>
<accession>A0ABQ9G2G8</accession>
<reference evidence="2 3" key="1">
    <citation type="submission" date="2023-02" db="EMBL/GenBank/DDBJ databases">
        <title>LHISI_Scaffold_Assembly.</title>
        <authorList>
            <person name="Stuart O.P."/>
            <person name="Cleave R."/>
            <person name="Magrath M.J.L."/>
            <person name="Mikheyev A.S."/>
        </authorList>
    </citation>
    <scope>NUCLEOTIDE SEQUENCE [LARGE SCALE GENOMIC DNA]</scope>
    <source>
        <strain evidence="2">Daus_M_001</strain>
        <tissue evidence="2">Leg muscle</tissue>
    </source>
</reference>
<feature type="region of interest" description="Disordered" evidence="1">
    <location>
        <begin position="86"/>
        <end position="137"/>
    </location>
</feature>
<dbReference type="Proteomes" id="UP001159363">
    <property type="component" value="Chromosome 15"/>
</dbReference>
<sequence>MEQEDDDGNECEETRSSGGSGGGVETTWAAARSTSVEEGSQLEVLRRKVVLTCHLTSQPILTPLSQTRLLWEAYVCPRRDTGLRTPEIVDPQAGGNKAAVPTIGPSSNHESLRVEDTSPGREAVSRLTSHHGEPSSNPGPCQFRFFRTWRTCRMMLLVKDLPFPPRLHSGAAPCSPLSTLIGWQDLGVKSRALFTVVPATHLDTGVQSGVVKRGECRAAPERKGGRNGDPRENPMNQRHRAARFPRVKARQCYPAGKRDWFALLGGRRSIRYAYHGPTTMWLDCSPPNNAKRFLFPEVSLPYFRMWESCRTMPLVAGFSRGYLPFLPPFHSGVAPYSRRFTLIGSQDLSQVANICCLEHKLACAKHTSTSHQGDLCEFESRVWLVENVADVASKQQLSLGFSSQICRRRFEPRTSRIPADLETEDVSDRANLSQPRVLSESNNMPTESTPARRLATNARGHVVNTLSPPVRHEVLRTGCQTRRRPHMASDDSFRTDVSCIHQLRGKRFAAYAGNMVLLANMSETKEQRTACVCTQLRRRTMPILHEAFFATVTRNLSFLRQLRAKKCGLPASAANPSRWKDAGRTVNRPNRDVKPPSATDKVIPAQRIMFGEDDGACLCLRRHLDAVRPPLSLKTGTANWVQSPGRVSTGFSHVGIVLDDAAGSADFLWDLPFPPAHTPSHFTLTGSQDLDANSRLARKHLANPINARWEPTANEHSRGSSMQKTEDSKLRCALKYLRAETSGPTQRVRKGEKALLEFYFQGFPPPHAKKALSSLDNYTEGTTHRPLWPSGSATRLTPRRTGFNPWPDHSRVFARGNRAGPRRWSEGFLGDLQFPPPLHSGAAAAQSSPRHYDRSENLQIMYSDNETSPISPLSTARIKICIVRITWNRRLTHTQDDSAPIADFQGNKRRIPYCQMWGNTGATANEQTSETPQSTVYSRASDVCTLAAAPVTPHTWQYGIRFLFPCKSAIGSDSSRKCIINSYPIAKRGIAVNIRVSLGNGLVSDWLTTSCVRYPIVWVASWRVSYQSLNGGWFSDMLRLFTDKPMRVKREENGCRAGETGDPRENQLTSGIVVREFRGDPAGNRTRSPLAGGEYYTIVAPVCSQMLKFSIVYEAYFLGKASFCCSSFHTIRFLHAPASQALYVKRSSNSFAPHNFIPPATPRRPCLSISSLANCFVFASRETASSPHVQARQEARERYGRHQHARLVSHRSYAQGVQCFRRDAVLCNSDM</sequence>
<feature type="compositionally biased region" description="Basic and acidic residues" evidence="1">
    <location>
        <begin position="216"/>
        <end position="232"/>
    </location>
</feature>
<feature type="compositionally biased region" description="Acidic residues" evidence="1">
    <location>
        <begin position="1"/>
        <end position="11"/>
    </location>
</feature>
<dbReference type="EMBL" id="JARBHB010000016">
    <property type="protein sequence ID" value="KAJ8866678.1"/>
    <property type="molecule type" value="Genomic_DNA"/>
</dbReference>
<feature type="region of interest" description="Disordered" evidence="1">
    <location>
        <begin position="420"/>
        <end position="450"/>
    </location>
</feature>